<accession>A0A316ANE5</accession>
<dbReference type="Gene3D" id="2.60.120.560">
    <property type="entry name" value="Exo-inulinase, domain 1"/>
    <property type="match status" value="1"/>
</dbReference>
<name>A0A316ANE5_9BACT</name>
<keyword evidence="1" id="KW-0732">Signal</keyword>
<dbReference type="OrthoDB" id="9806233at2"/>
<dbReference type="InterPro" id="IPR010496">
    <property type="entry name" value="AL/BT2_dom"/>
</dbReference>
<sequence>MSGRIFSSLLVVLWVTAVQAQIPNKLSNSEVAEGWKLLFNGSSLKGWHVYGGGVPGKDWQVETGALKLSVPVRAGNKAPNGGDLVTDQIIKGDFEFKAEWKVEKYTNSGIFFFVKEEKRYPKVYTTGLELQVLDDQIYDGAKENTHRAGDFFSVANARLREINPVGEWNSIHFILKNDKLTVYQNGFMIQEHRLSSPEWKQKMANSKINQAPIAKGDFTGRIGLQDWGSTVWFRNIKWKPIVSK</sequence>
<gene>
    <name evidence="3" type="ORF">CLV98_102107</name>
</gene>
<proteinExistence type="predicted"/>
<feature type="domain" description="3-keto-alpha-glucoside-1,2-lyase/3-keto-2-hydroxy-glucal hydratase" evidence="2">
    <location>
        <begin position="34"/>
        <end position="239"/>
    </location>
</feature>
<feature type="chain" id="PRO_5016444107" evidence="1">
    <location>
        <begin position="21"/>
        <end position="244"/>
    </location>
</feature>
<dbReference type="AlphaFoldDB" id="A0A316ANE5"/>
<dbReference type="EMBL" id="QGDT01000002">
    <property type="protein sequence ID" value="PWJ59275.1"/>
    <property type="molecule type" value="Genomic_DNA"/>
</dbReference>
<comment type="caution">
    <text evidence="3">The sequence shown here is derived from an EMBL/GenBank/DDBJ whole genome shotgun (WGS) entry which is preliminary data.</text>
</comment>
<dbReference type="Proteomes" id="UP000245880">
    <property type="component" value="Unassembled WGS sequence"/>
</dbReference>
<feature type="signal peptide" evidence="1">
    <location>
        <begin position="1"/>
        <end position="20"/>
    </location>
</feature>
<evidence type="ECO:0000313" key="4">
    <source>
        <dbReference type="Proteomes" id="UP000245880"/>
    </source>
</evidence>
<evidence type="ECO:0000259" key="2">
    <source>
        <dbReference type="Pfam" id="PF06439"/>
    </source>
</evidence>
<reference evidence="3 4" key="1">
    <citation type="submission" date="2018-03" db="EMBL/GenBank/DDBJ databases">
        <title>Genomic Encyclopedia of Archaeal and Bacterial Type Strains, Phase II (KMG-II): from individual species to whole genera.</title>
        <authorList>
            <person name="Goeker M."/>
        </authorList>
    </citation>
    <scope>NUCLEOTIDE SEQUENCE [LARGE SCALE GENOMIC DNA]</scope>
    <source>
        <strain evidence="3 4">DSM 100346</strain>
    </source>
</reference>
<organism evidence="3 4">
    <name type="scientific">Dyadobacter jejuensis</name>
    <dbReference type="NCBI Taxonomy" id="1082580"/>
    <lineage>
        <taxon>Bacteria</taxon>
        <taxon>Pseudomonadati</taxon>
        <taxon>Bacteroidota</taxon>
        <taxon>Cytophagia</taxon>
        <taxon>Cytophagales</taxon>
        <taxon>Spirosomataceae</taxon>
        <taxon>Dyadobacter</taxon>
    </lineage>
</organism>
<evidence type="ECO:0000256" key="1">
    <source>
        <dbReference type="SAM" id="SignalP"/>
    </source>
</evidence>
<dbReference type="Pfam" id="PF06439">
    <property type="entry name" value="3keto-disac_hyd"/>
    <property type="match status" value="1"/>
</dbReference>
<keyword evidence="4" id="KW-1185">Reference proteome</keyword>
<protein>
    <submittedName>
        <fullName evidence="3">Uncharacterized protein DUF1080</fullName>
    </submittedName>
</protein>
<evidence type="ECO:0000313" key="3">
    <source>
        <dbReference type="EMBL" id="PWJ59275.1"/>
    </source>
</evidence>
<dbReference type="GO" id="GO:0016787">
    <property type="term" value="F:hydrolase activity"/>
    <property type="evidence" value="ECO:0007669"/>
    <property type="project" value="InterPro"/>
</dbReference>
<dbReference type="RefSeq" id="WP_109673177.1">
    <property type="nucleotide sequence ID" value="NZ_QGDT01000002.1"/>
</dbReference>